<gene>
    <name evidence="1" type="ORF">AB0K36_25700</name>
</gene>
<proteinExistence type="predicted"/>
<reference evidence="1 2" key="1">
    <citation type="submission" date="2024-06" db="EMBL/GenBank/DDBJ databases">
        <title>The Natural Products Discovery Center: Release of the First 8490 Sequenced Strains for Exploring Actinobacteria Biosynthetic Diversity.</title>
        <authorList>
            <person name="Kalkreuter E."/>
            <person name="Kautsar S.A."/>
            <person name="Yang D."/>
            <person name="Bader C.D."/>
            <person name="Teijaro C.N."/>
            <person name="Fluegel L."/>
            <person name="Davis C.M."/>
            <person name="Simpson J.R."/>
            <person name="Lauterbach L."/>
            <person name="Steele A.D."/>
            <person name="Gui C."/>
            <person name="Meng S."/>
            <person name="Li G."/>
            <person name="Viehrig K."/>
            <person name="Ye F."/>
            <person name="Su P."/>
            <person name="Kiefer A.F."/>
            <person name="Nichols A."/>
            <person name="Cepeda A.J."/>
            <person name="Yan W."/>
            <person name="Fan B."/>
            <person name="Jiang Y."/>
            <person name="Adhikari A."/>
            <person name="Zheng C.-J."/>
            <person name="Schuster L."/>
            <person name="Cowan T.M."/>
            <person name="Smanski M.J."/>
            <person name="Chevrette M.G."/>
            <person name="De Carvalho L.P.S."/>
            <person name="Shen B."/>
        </authorList>
    </citation>
    <scope>NUCLEOTIDE SEQUENCE [LARGE SCALE GENOMIC DNA]</scope>
    <source>
        <strain evidence="1 2">NPDC049344</strain>
    </source>
</reference>
<evidence type="ECO:0000313" key="2">
    <source>
        <dbReference type="Proteomes" id="UP001552521"/>
    </source>
</evidence>
<evidence type="ECO:0000313" key="1">
    <source>
        <dbReference type="EMBL" id="MEV4684160.1"/>
    </source>
</evidence>
<dbReference type="EMBL" id="JBFAQK010000045">
    <property type="protein sequence ID" value="MEV4684160.1"/>
    <property type="molecule type" value="Genomic_DNA"/>
</dbReference>
<dbReference type="Proteomes" id="UP001552521">
    <property type="component" value="Unassembled WGS sequence"/>
</dbReference>
<sequence>MMLKVLREDATRETEISGTRSELLALGQLLRSGHGELPAATVPNPAPYGRSLSRIGLLRADGKARVALSEDGESLEIQGDAESLALFADNLEGFALEADQDDHLHVEYFPEHDYLAEESQPLVFGMDSDAPQPS</sequence>
<keyword evidence="2" id="KW-1185">Reference proteome</keyword>
<accession>A0ABV3HZZ7</accession>
<organism evidence="1 2">
    <name type="scientific">Streptomyces kurssanovii</name>
    <dbReference type="NCBI Taxonomy" id="67312"/>
    <lineage>
        <taxon>Bacteria</taxon>
        <taxon>Bacillati</taxon>
        <taxon>Actinomycetota</taxon>
        <taxon>Actinomycetes</taxon>
        <taxon>Kitasatosporales</taxon>
        <taxon>Streptomycetaceae</taxon>
        <taxon>Streptomyces</taxon>
    </lineage>
</organism>
<dbReference type="InterPro" id="IPR029083">
    <property type="entry name" value="Imm32"/>
</dbReference>
<dbReference type="Pfam" id="PF15566">
    <property type="entry name" value="Imm32"/>
    <property type="match status" value="1"/>
</dbReference>
<comment type="caution">
    <text evidence="1">The sequence shown here is derived from an EMBL/GenBank/DDBJ whole genome shotgun (WGS) entry which is preliminary data.</text>
</comment>
<protein>
    <submittedName>
        <fullName evidence="1">Uncharacterized protein</fullName>
    </submittedName>
</protein>
<name>A0ABV3HZZ7_9ACTN</name>